<dbReference type="InterPro" id="IPR003593">
    <property type="entry name" value="AAA+_ATPase"/>
</dbReference>
<evidence type="ECO:0000256" key="4">
    <source>
        <dbReference type="ARBA" id="ARBA00022692"/>
    </source>
</evidence>
<dbReference type="PROSITE" id="PS50929">
    <property type="entry name" value="ABC_TM1F"/>
    <property type="match status" value="1"/>
</dbReference>
<keyword evidence="5" id="KW-0547">Nucleotide-binding</keyword>
<dbReference type="HOGENOM" id="CLU_000604_84_4_10"/>
<evidence type="ECO:0000256" key="1">
    <source>
        <dbReference type="ARBA" id="ARBA00004651"/>
    </source>
</evidence>
<feature type="domain" description="ABC transporter" evidence="10">
    <location>
        <begin position="380"/>
        <end position="619"/>
    </location>
</feature>
<evidence type="ECO:0000259" key="11">
    <source>
        <dbReference type="PROSITE" id="PS50929"/>
    </source>
</evidence>
<feature type="transmembrane region" description="Helical" evidence="9">
    <location>
        <begin position="173"/>
        <end position="194"/>
    </location>
</feature>
<dbReference type="GO" id="GO:0015421">
    <property type="term" value="F:ABC-type oligopeptide transporter activity"/>
    <property type="evidence" value="ECO:0007669"/>
    <property type="project" value="TreeGrafter"/>
</dbReference>
<feature type="transmembrane region" description="Helical" evidence="9">
    <location>
        <begin position="280"/>
        <end position="303"/>
    </location>
</feature>
<evidence type="ECO:0000259" key="10">
    <source>
        <dbReference type="PROSITE" id="PS50893"/>
    </source>
</evidence>
<dbReference type="SUPFAM" id="SSF52540">
    <property type="entry name" value="P-loop containing nucleoside triphosphate hydrolases"/>
    <property type="match status" value="1"/>
</dbReference>
<dbReference type="EMBL" id="CP000159">
    <property type="protein sequence ID" value="ABC45245.1"/>
    <property type="molecule type" value="Genomic_DNA"/>
</dbReference>
<dbReference type="CDD" id="cd18544">
    <property type="entry name" value="ABC_6TM_TmrA_like"/>
    <property type="match status" value="1"/>
</dbReference>
<dbReference type="PANTHER" id="PTHR43394">
    <property type="entry name" value="ATP-DEPENDENT PERMEASE MDL1, MITOCHONDRIAL"/>
    <property type="match status" value="1"/>
</dbReference>
<dbReference type="InterPro" id="IPR027417">
    <property type="entry name" value="P-loop_NTPase"/>
</dbReference>
<dbReference type="SMART" id="SM00382">
    <property type="entry name" value="AAA"/>
    <property type="match status" value="1"/>
</dbReference>
<evidence type="ECO:0000256" key="8">
    <source>
        <dbReference type="ARBA" id="ARBA00023136"/>
    </source>
</evidence>
<keyword evidence="6 12" id="KW-0067">ATP-binding</keyword>
<evidence type="ECO:0000313" key="12">
    <source>
        <dbReference type="EMBL" id="ABC45245.1"/>
    </source>
</evidence>
<feature type="transmembrane region" description="Helical" evidence="9">
    <location>
        <begin position="309"/>
        <end position="327"/>
    </location>
</feature>
<keyword evidence="13" id="KW-1185">Reference proteome</keyword>
<feature type="transmembrane region" description="Helical" evidence="9">
    <location>
        <begin position="98"/>
        <end position="119"/>
    </location>
</feature>
<dbReference type="InterPro" id="IPR003439">
    <property type="entry name" value="ABC_transporter-like_ATP-bd"/>
</dbReference>
<dbReference type="eggNOG" id="COG1132">
    <property type="taxonomic scope" value="Bacteria"/>
</dbReference>
<gene>
    <name evidence="12" type="ordered locus">SRU_2163</name>
</gene>
<feature type="domain" description="ABC transmembrane type-1" evidence="11">
    <location>
        <begin position="63"/>
        <end position="346"/>
    </location>
</feature>
<dbReference type="PATRIC" id="fig|309807.25.peg.2249"/>
<dbReference type="AlphaFoldDB" id="Q2S0L3"/>
<dbReference type="PANTHER" id="PTHR43394:SF1">
    <property type="entry name" value="ATP-BINDING CASSETTE SUB-FAMILY B MEMBER 10, MITOCHONDRIAL"/>
    <property type="match status" value="1"/>
</dbReference>
<comment type="subcellular location">
    <subcellularLocation>
        <location evidence="1">Cell membrane</location>
        <topology evidence="1">Multi-pass membrane protein</topology>
    </subcellularLocation>
</comment>
<dbReference type="Pfam" id="PF00005">
    <property type="entry name" value="ABC_tran"/>
    <property type="match status" value="1"/>
</dbReference>
<reference evidence="12 13" key="1">
    <citation type="journal article" date="2005" name="Proc. Natl. Acad. Sci. U.S.A.">
        <title>The genome of Salinibacter ruber: convergence and gene exchange among hyperhalophilic bacteria and archaea.</title>
        <authorList>
            <person name="Mongodin E.F."/>
            <person name="Nelson K.E."/>
            <person name="Daugherty S."/>
            <person name="Deboy R.T."/>
            <person name="Wister J."/>
            <person name="Khouri H."/>
            <person name="Weidman J."/>
            <person name="Walsh D.A."/>
            <person name="Papke R.T."/>
            <person name="Sanchez Perez G."/>
            <person name="Sharma A.K."/>
            <person name="Nesbo C.L."/>
            <person name="MacLeod D."/>
            <person name="Bapteste E."/>
            <person name="Doolittle W.F."/>
            <person name="Charlebois R.L."/>
            <person name="Legault B."/>
            <person name="Rodriguez-Valera F."/>
        </authorList>
    </citation>
    <scope>NUCLEOTIDE SEQUENCE [LARGE SCALE GENOMIC DNA]</scope>
    <source>
        <strain evidence="13">DSM 13855 / CECT 5946 / M31</strain>
    </source>
</reference>
<dbReference type="EnsemblBacteria" id="ABC45245">
    <property type="protein sequence ID" value="ABC45245"/>
    <property type="gene ID" value="SRU_2163"/>
</dbReference>
<dbReference type="FunFam" id="1.20.1560.10:FF:000011">
    <property type="entry name" value="Multidrug ABC transporter ATP-binding protein"/>
    <property type="match status" value="1"/>
</dbReference>
<dbReference type="InterPro" id="IPR011527">
    <property type="entry name" value="ABC1_TM_dom"/>
</dbReference>
<proteinExistence type="predicted"/>
<dbReference type="Gene3D" id="1.20.1560.10">
    <property type="entry name" value="ABC transporter type 1, transmembrane domain"/>
    <property type="match status" value="1"/>
</dbReference>
<dbReference type="InterPro" id="IPR039421">
    <property type="entry name" value="Type_1_exporter"/>
</dbReference>
<evidence type="ECO:0000256" key="2">
    <source>
        <dbReference type="ARBA" id="ARBA00022448"/>
    </source>
</evidence>
<dbReference type="GO" id="GO:0005886">
    <property type="term" value="C:plasma membrane"/>
    <property type="evidence" value="ECO:0007669"/>
    <property type="project" value="UniProtKB-SubCell"/>
</dbReference>
<keyword evidence="4 9" id="KW-0812">Transmembrane</keyword>
<sequence>MSSKLLDCCLVDFSHPPAPPHLADDASDDHFEPEDTVDEVNTFDGRLIRRLGQYLTPYAGYIVLALAITLGASFLGPLRPWLVQKGIDNYIVVGDLEGLQYIILYLVLALVGEGILSFGENYLTQWIGQQAIYDLRTTLFRHVEGQSLAYFDRTPVGRVITRTTSDVEALSDALSSGLVSVLGDLFKLVFIAYFMFTLNWMLAVVTLLVMPLMVWVTFWFRRNVREQYRETRKQMARINSFIQEHVTGMHIVQLFNREDEEEDRFEGINDKHRAAHLHTIFYYAIFWPSIEFISNLALAAVLWFGGFRALGGSALTLGVLVAFIQYARQFFRPIRDLSNQYDTLQKAMAGAERVFSLLDTDESIEAPSAPVELDAVEGTIEFKNVWFAYEEDDAGTPDWVLEDVSFRVEPGEMAALVGATGAGKSTVMNLLLRFYEIQRGQIRVDGHDIRDLRLRDLREHIGLIPQDVFLFSGSVRRNLTLDDPSIDEATMRRAAETVQADQLIERLPDGYDQDVKERGSSLSRGQRQLLAFVRALLYDPDVMVLDEATSSVDTETEALIQRALERVTEGRTTLAIAHRLSTIQDADKILVMHKGEIRERGTHQELLAADGLYRKLYDLQYADQVAPRGDGARTDQRVQT</sequence>
<dbReference type="Pfam" id="PF00664">
    <property type="entry name" value="ABC_membrane"/>
    <property type="match status" value="1"/>
</dbReference>
<dbReference type="Proteomes" id="UP000008674">
    <property type="component" value="Chromosome"/>
</dbReference>
<dbReference type="Gene3D" id="3.40.50.300">
    <property type="entry name" value="P-loop containing nucleotide triphosphate hydrolases"/>
    <property type="match status" value="1"/>
</dbReference>
<organism evidence="12 13">
    <name type="scientific">Salinibacter ruber (strain DSM 13855 / M31)</name>
    <dbReference type="NCBI Taxonomy" id="309807"/>
    <lineage>
        <taxon>Bacteria</taxon>
        <taxon>Pseudomonadati</taxon>
        <taxon>Rhodothermota</taxon>
        <taxon>Rhodothermia</taxon>
        <taxon>Rhodothermales</taxon>
        <taxon>Salinibacteraceae</taxon>
        <taxon>Salinibacter</taxon>
    </lineage>
</organism>
<dbReference type="InterPro" id="IPR036640">
    <property type="entry name" value="ABC1_TM_sf"/>
</dbReference>
<evidence type="ECO:0000256" key="7">
    <source>
        <dbReference type="ARBA" id="ARBA00022989"/>
    </source>
</evidence>
<dbReference type="FunFam" id="3.40.50.300:FF:000287">
    <property type="entry name" value="Multidrug ABC transporter ATP-binding protein"/>
    <property type="match status" value="1"/>
</dbReference>
<dbReference type="GO" id="GO:0005524">
    <property type="term" value="F:ATP binding"/>
    <property type="evidence" value="ECO:0007669"/>
    <property type="project" value="UniProtKB-KW"/>
</dbReference>
<accession>Q2S0L3</accession>
<dbReference type="OrthoDB" id="9760358at2"/>
<evidence type="ECO:0000256" key="5">
    <source>
        <dbReference type="ARBA" id="ARBA00022741"/>
    </source>
</evidence>
<keyword evidence="3" id="KW-1003">Cell membrane</keyword>
<keyword evidence="7 9" id="KW-1133">Transmembrane helix</keyword>
<feature type="transmembrane region" description="Helical" evidence="9">
    <location>
        <begin position="58"/>
        <end position="78"/>
    </location>
</feature>
<protein>
    <submittedName>
        <fullName evidence="12">ABC transporter, ATP-binding protein, MsbA family</fullName>
    </submittedName>
</protein>
<keyword evidence="8 9" id="KW-0472">Membrane</keyword>
<feature type="transmembrane region" description="Helical" evidence="9">
    <location>
        <begin position="200"/>
        <end position="220"/>
    </location>
</feature>
<dbReference type="KEGG" id="sru:SRU_2163"/>
<dbReference type="SUPFAM" id="SSF90123">
    <property type="entry name" value="ABC transporter transmembrane region"/>
    <property type="match status" value="1"/>
</dbReference>
<dbReference type="GO" id="GO:0016887">
    <property type="term" value="F:ATP hydrolysis activity"/>
    <property type="evidence" value="ECO:0007669"/>
    <property type="project" value="InterPro"/>
</dbReference>
<evidence type="ECO:0000313" key="13">
    <source>
        <dbReference type="Proteomes" id="UP000008674"/>
    </source>
</evidence>
<evidence type="ECO:0000256" key="6">
    <source>
        <dbReference type="ARBA" id="ARBA00022840"/>
    </source>
</evidence>
<keyword evidence="2" id="KW-0813">Transport</keyword>
<name>Q2S0L3_SALRD</name>
<evidence type="ECO:0000256" key="9">
    <source>
        <dbReference type="SAM" id="Phobius"/>
    </source>
</evidence>
<dbReference type="STRING" id="309807.SRU_2163"/>
<evidence type="ECO:0000256" key="3">
    <source>
        <dbReference type="ARBA" id="ARBA00022475"/>
    </source>
</evidence>
<dbReference type="PROSITE" id="PS50893">
    <property type="entry name" value="ABC_TRANSPORTER_2"/>
    <property type="match status" value="1"/>
</dbReference>